<accession>A0A9K3HK75</accession>
<dbReference type="Gramene" id="mRNA:HanXRQr2_Chr12g0565021">
    <property type="protein sequence ID" value="mRNA:HanXRQr2_Chr12g0565021"/>
    <property type="gene ID" value="HanXRQr2_Chr12g0565021"/>
</dbReference>
<dbReference type="Proteomes" id="UP000215914">
    <property type="component" value="Unassembled WGS sequence"/>
</dbReference>
<proteinExistence type="predicted"/>
<dbReference type="EMBL" id="MNCJ02000327">
    <property type="protein sequence ID" value="KAF5779911.1"/>
    <property type="molecule type" value="Genomic_DNA"/>
</dbReference>
<name>A0A9K3HK75_HELAN</name>
<comment type="caution">
    <text evidence="1">The sequence shown here is derived from an EMBL/GenBank/DDBJ whole genome shotgun (WGS) entry which is preliminary data.</text>
</comment>
<keyword evidence="2" id="KW-1185">Reference proteome</keyword>
<dbReference type="PANTHER" id="PTHR36071:SF1">
    <property type="entry name" value="DNA DOUBLE-STRAND BREAK REPAIR PROTEIN"/>
    <property type="match status" value="1"/>
</dbReference>
<reference evidence="1" key="1">
    <citation type="journal article" date="2017" name="Nature">
        <title>The sunflower genome provides insights into oil metabolism, flowering and Asterid evolution.</title>
        <authorList>
            <person name="Badouin H."/>
            <person name="Gouzy J."/>
            <person name="Grassa C.J."/>
            <person name="Murat F."/>
            <person name="Staton S.E."/>
            <person name="Cottret L."/>
            <person name="Lelandais-Briere C."/>
            <person name="Owens G.L."/>
            <person name="Carrere S."/>
            <person name="Mayjonade B."/>
            <person name="Legrand L."/>
            <person name="Gill N."/>
            <person name="Kane N.C."/>
            <person name="Bowers J.E."/>
            <person name="Hubner S."/>
            <person name="Bellec A."/>
            <person name="Berard A."/>
            <person name="Berges H."/>
            <person name="Blanchet N."/>
            <person name="Boniface M.C."/>
            <person name="Brunel D."/>
            <person name="Catrice O."/>
            <person name="Chaidir N."/>
            <person name="Claudel C."/>
            <person name="Donnadieu C."/>
            <person name="Faraut T."/>
            <person name="Fievet G."/>
            <person name="Helmstetter N."/>
            <person name="King M."/>
            <person name="Knapp S.J."/>
            <person name="Lai Z."/>
            <person name="Le Paslier M.C."/>
            <person name="Lippi Y."/>
            <person name="Lorenzon L."/>
            <person name="Mandel J.R."/>
            <person name="Marage G."/>
            <person name="Marchand G."/>
            <person name="Marquand E."/>
            <person name="Bret-Mestries E."/>
            <person name="Morien E."/>
            <person name="Nambeesan S."/>
            <person name="Nguyen T."/>
            <person name="Pegot-Espagnet P."/>
            <person name="Pouilly N."/>
            <person name="Raftis F."/>
            <person name="Sallet E."/>
            <person name="Schiex T."/>
            <person name="Thomas J."/>
            <person name="Vandecasteele C."/>
            <person name="Vares D."/>
            <person name="Vear F."/>
            <person name="Vautrin S."/>
            <person name="Crespi M."/>
            <person name="Mangin B."/>
            <person name="Burke J.M."/>
            <person name="Salse J."/>
            <person name="Munos S."/>
            <person name="Vincourt P."/>
            <person name="Rieseberg L.H."/>
            <person name="Langlade N.B."/>
        </authorList>
    </citation>
    <scope>NUCLEOTIDE SEQUENCE</scope>
    <source>
        <tissue evidence="1">Leaves</tissue>
    </source>
</reference>
<protein>
    <submittedName>
        <fullName evidence="1">Uncharacterized protein</fullName>
    </submittedName>
</protein>
<gene>
    <name evidence="1" type="ORF">HanXRQr2_Chr12g0565021</name>
</gene>
<organism evidence="1 2">
    <name type="scientific">Helianthus annuus</name>
    <name type="common">Common sunflower</name>
    <dbReference type="NCBI Taxonomy" id="4232"/>
    <lineage>
        <taxon>Eukaryota</taxon>
        <taxon>Viridiplantae</taxon>
        <taxon>Streptophyta</taxon>
        <taxon>Embryophyta</taxon>
        <taxon>Tracheophyta</taxon>
        <taxon>Spermatophyta</taxon>
        <taxon>Magnoliopsida</taxon>
        <taxon>eudicotyledons</taxon>
        <taxon>Gunneridae</taxon>
        <taxon>Pentapetalae</taxon>
        <taxon>asterids</taxon>
        <taxon>campanulids</taxon>
        <taxon>Asterales</taxon>
        <taxon>Asteraceae</taxon>
        <taxon>Asteroideae</taxon>
        <taxon>Heliantheae alliance</taxon>
        <taxon>Heliantheae</taxon>
        <taxon>Helianthus</taxon>
    </lineage>
</organism>
<reference evidence="1" key="2">
    <citation type="submission" date="2020-06" db="EMBL/GenBank/DDBJ databases">
        <title>Helianthus annuus Genome sequencing and assembly Release 2.</title>
        <authorList>
            <person name="Gouzy J."/>
            <person name="Langlade N."/>
            <person name="Munos S."/>
        </authorList>
    </citation>
    <scope>NUCLEOTIDE SEQUENCE</scope>
    <source>
        <tissue evidence="1">Leaves</tissue>
    </source>
</reference>
<evidence type="ECO:0000313" key="1">
    <source>
        <dbReference type="EMBL" id="KAF5779911.1"/>
    </source>
</evidence>
<dbReference type="PANTHER" id="PTHR36071">
    <property type="entry name" value="DNA DOUBLE-STRAND BREAK REPAIR PROTEIN"/>
    <property type="match status" value="1"/>
</dbReference>
<evidence type="ECO:0000313" key="2">
    <source>
        <dbReference type="Proteomes" id="UP000215914"/>
    </source>
</evidence>
<dbReference type="AlphaFoldDB" id="A0A9K3HK75"/>
<sequence length="189" mass="21765">MEFVDEDDKSLVELLLIAQDNQLGEKKSAEEDCKALLEQVNAQEKELRNKRRWLLGLTTFEDQEADDDTDEDTDEDVKTSNAEFERYAVSYEVIKSSLEKGICNNNNNKYHISEDEMQLVNLPRDARGVLQLTKDMTNQGLDRFVEALTDDFAKTRWKMTQMIKEHLSSSSLNKRQTLELSTCSAEEST</sequence>